<accession>A0A8S9TPM8</accession>
<proteinExistence type="predicted"/>
<sequence length="235" mass="26581">MDLPTTSRLYQAAIAAARFADQRLESRTRSDYSSSLRRFSAFCKSEGYPDPLKKRFVELPGVVAAWHYTKPEMLVGGHPHDRWVVETSPDGTPAPRGNPARSAAITRILAGLSKSKKRERTPKRASPMSLLMLTKVITFLESNSMFNETMRLWFSAVCSLSFYGMCRINEVLFMKKGDIQLGLKRKSRVNDSDIEFGCFTIRDRKTNHDPLASRTYSLHHLTKEELAAEALTFLG</sequence>
<comment type="caution">
    <text evidence="1">The sequence shown here is derived from an EMBL/GenBank/DDBJ whole genome shotgun (WGS) entry which is preliminary data.</text>
</comment>
<dbReference type="AlphaFoldDB" id="A0A8S9TPM8"/>
<evidence type="ECO:0000313" key="2">
    <source>
        <dbReference type="Proteomes" id="UP000704712"/>
    </source>
</evidence>
<gene>
    <name evidence="1" type="ORF">GN958_ATG20392</name>
</gene>
<dbReference type="Proteomes" id="UP000704712">
    <property type="component" value="Unassembled WGS sequence"/>
</dbReference>
<protein>
    <submittedName>
        <fullName evidence="1">Uncharacterized protein</fullName>
    </submittedName>
</protein>
<name>A0A8S9TPM8_PHYIN</name>
<organism evidence="1 2">
    <name type="scientific">Phytophthora infestans</name>
    <name type="common">Potato late blight agent</name>
    <name type="synonym">Botrytis infestans</name>
    <dbReference type="NCBI Taxonomy" id="4787"/>
    <lineage>
        <taxon>Eukaryota</taxon>
        <taxon>Sar</taxon>
        <taxon>Stramenopiles</taxon>
        <taxon>Oomycota</taxon>
        <taxon>Peronosporomycetes</taxon>
        <taxon>Peronosporales</taxon>
        <taxon>Peronosporaceae</taxon>
        <taxon>Phytophthora</taxon>
    </lineage>
</organism>
<evidence type="ECO:0000313" key="1">
    <source>
        <dbReference type="EMBL" id="KAF4130420.1"/>
    </source>
</evidence>
<reference evidence="1" key="1">
    <citation type="submission" date="2020-03" db="EMBL/GenBank/DDBJ databases">
        <title>Hybrid Assembly of Korean Phytophthora infestans isolates.</title>
        <authorList>
            <person name="Prokchorchik M."/>
            <person name="Lee Y."/>
            <person name="Seo J."/>
            <person name="Cho J.-H."/>
            <person name="Park Y.-E."/>
            <person name="Jang D.-C."/>
            <person name="Im J.-S."/>
            <person name="Choi J.-G."/>
            <person name="Park H.-J."/>
            <person name="Lee G.-B."/>
            <person name="Lee Y.-G."/>
            <person name="Hong S.-Y."/>
            <person name="Cho K."/>
            <person name="Sohn K.H."/>
        </authorList>
    </citation>
    <scope>NUCLEOTIDE SEQUENCE</scope>
    <source>
        <strain evidence="1">KR_2_A2</strain>
    </source>
</reference>
<dbReference type="EMBL" id="JAACNO010002840">
    <property type="protein sequence ID" value="KAF4130420.1"/>
    <property type="molecule type" value="Genomic_DNA"/>
</dbReference>